<evidence type="ECO:0000313" key="5">
    <source>
        <dbReference type="Proteomes" id="UP000037020"/>
    </source>
</evidence>
<dbReference type="SUPFAM" id="SSF51735">
    <property type="entry name" value="NAD(P)-binding Rossmann-fold domains"/>
    <property type="match status" value="1"/>
</dbReference>
<organism evidence="4 5">
    <name type="scientific">Streptomyces varsoviensis</name>
    <dbReference type="NCBI Taxonomy" id="67373"/>
    <lineage>
        <taxon>Bacteria</taxon>
        <taxon>Bacillati</taxon>
        <taxon>Actinomycetota</taxon>
        <taxon>Actinomycetes</taxon>
        <taxon>Kitasatosporales</taxon>
        <taxon>Streptomycetaceae</taxon>
        <taxon>Streptomyces</taxon>
    </lineage>
</organism>
<evidence type="ECO:0000259" key="3">
    <source>
        <dbReference type="Pfam" id="PF03807"/>
    </source>
</evidence>
<evidence type="ECO:0000313" key="4">
    <source>
        <dbReference type="EMBL" id="KOG88044.1"/>
    </source>
</evidence>
<feature type="domain" description="Pyrroline-5-carboxylate reductase catalytic N-terminal" evidence="3">
    <location>
        <begin position="3"/>
        <end position="100"/>
    </location>
</feature>
<sequence>MTTIGILGAGRVGSGLARKLAEAGHEVALGHRESPDPGPAPAPSAEREPDAGPAILHLDQRSAAAGADIVVNATPGDSALARMAALEDELAGKILIDVSNATHHGPDGLPAGLCYPDGSLAEQLQRALPATRVVKTLNTMLFMVMTDPAALSTPPTAYLSGDDADAKAVTAGLLGDLGWRPDWIEDLGDITTARATEALVLLAPHVLRRRGFQPFAVSLAR</sequence>
<dbReference type="InterPro" id="IPR051267">
    <property type="entry name" value="STEAP_metalloreductase"/>
</dbReference>
<proteinExistence type="predicted"/>
<dbReference type="Gene3D" id="3.40.50.720">
    <property type="entry name" value="NAD(P)-binding Rossmann-like Domain"/>
    <property type="match status" value="1"/>
</dbReference>
<gene>
    <name evidence="4" type="ORF">ADK38_21990</name>
</gene>
<feature type="region of interest" description="Disordered" evidence="2">
    <location>
        <begin position="29"/>
        <end position="50"/>
    </location>
</feature>
<comment type="caution">
    <text evidence="4">The sequence shown here is derived from an EMBL/GenBank/DDBJ whole genome shotgun (WGS) entry which is preliminary data.</text>
</comment>
<evidence type="ECO:0000256" key="1">
    <source>
        <dbReference type="ARBA" id="ARBA00023002"/>
    </source>
</evidence>
<dbReference type="InterPro" id="IPR036291">
    <property type="entry name" value="NAD(P)-bd_dom_sf"/>
</dbReference>
<evidence type="ECO:0000256" key="2">
    <source>
        <dbReference type="SAM" id="MobiDB-lite"/>
    </source>
</evidence>
<dbReference type="EMBL" id="LGUT01001888">
    <property type="protein sequence ID" value="KOG88044.1"/>
    <property type="molecule type" value="Genomic_DNA"/>
</dbReference>
<dbReference type="Proteomes" id="UP000037020">
    <property type="component" value="Unassembled WGS sequence"/>
</dbReference>
<name>A0ABR5J3W5_9ACTN</name>
<accession>A0ABR5J3W5</accession>
<dbReference type="Pfam" id="PF03807">
    <property type="entry name" value="F420_oxidored"/>
    <property type="match status" value="1"/>
</dbReference>
<dbReference type="RefSeq" id="WP_030889803.1">
    <property type="nucleotide sequence ID" value="NZ_JBIRHZ010000002.1"/>
</dbReference>
<dbReference type="InterPro" id="IPR028939">
    <property type="entry name" value="P5C_Rdtase_cat_N"/>
</dbReference>
<keyword evidence="1" id="KW-0560">Oxidoreductase</keyword>
<protein>
    <submittedName>
        <fullName evidence="4">NADP oxidoreductase</fullName>
    </submittedName>
</protein>
<keyword evidence="5" id="KW-1185">Reference proteome</keyword>
<reference evidence="4 5" key="1">
    <citation type="submission" date="2015-07" db="EMBL/GenBank/DDBJ databases">
        <authorList>
            <person name="Ju K.-S."/>
            <person name="Doroghazi J.R."/>
            <person name="Metcalf W.W."/>
        </authorList>
    </citation>
    <scope>NUCLEOTIDE SEQUENCE [LARGE SCALE GENOMIC DNA]</scope>
    <source>
        <strain evidence="4 5">NRRL B-3589</strain>
    </source>
</reference>
<dbReference type="PANTHER" id="PTHR14239">
    <property type="entry name" value="DUDULIN-RELATED"/>
    <property type="match status" value="1"/>
</dbReference>